<dbReference type="EC" id="3.4.-.-" evidence="3"/>
<feature type="transmembrane region" description="Helical" evidence="1">
    <location>
        <begin position="136"/>
        <end position="155"/>
    </location>
</feature>
<evidence type="ECO:0000313" key="4">
    <source>
        <dbReference type="Proteomes" id="UP001168528"/>
    </source>
</evidence>
<feature type="transmembrane region" description="Helical" evidence="1">
    <location>
        <begin position="211"/>
        <end position="232"/>
    </location>
</feature>
<feature type="transmembrane region" description="Helical" evidence="1">
    <location>
        <begin position="244"/>
        <end position="264"/>
    </location>
</feature>
<feature type="domain" description="CAAX prenyl protease 2/Lysostaphin resistance protein A-like" evidence="2">
    <location>
        <begin position="136"/>
        <end position="223"/>
    </location>
</feature>
<keyword evidence="3" id="KW-0378">Hydrolase</keyword>
<feature type="transmembrane region" description="Helical" evidence="1">
    <location>
        <begin position="83"/>
        <end position="101"/>
    </location>
</feature>
<feature type="transmembrane region" description="Helical" evidence="1">
    <location>
        <begin position="44"/>
        <end position="63"/>
    </location>
</feature>
<keyword evidence="1" id="KW-0812">Transmembrane</keyword>
<dbReference type="RefSeq" id="WP_302037130.1">
    <property type="nucleotide sequence ID" value="NZ_JAUKPO010000003.1"/>
</dbReference>
<keyword evidence="1" id="KW-0472">Membrane</keyword>
<dbReference type="GO" id="GO:0008237">
    <property type="term" value="F:metallopeptidase activity"/>
    <property type="evidence" value="ECO:0007669"/>
    <property type="project" value="UniProtKB-KW"/>
</dbReference>
<keyword evidence="3" id="KW-0645">Protease</keyword>
<accession>A0ABT8R6M5</accession>
<dbReference type="Pfam" id="PF02517">
    <property type="entry name" value="Rce1-like"/>
    <property type="match status" value="1"/>
</dbReference>
<evidence type="ECO:0000313" key="3">
    <source>
        <dbReference type="EMBL" id="MDO1446335.1"/>
    </source>
</evidence>
<proteinExistence type="predicted"/>
<name>A0ABT8R6M5_9BACT</name>
<dbReference type="EMBL" id="JAUKPO010000003">
    <property type="protein sequence ID" value="MDO1446335.1"/>
    <property type="molecule type" value="Genomic_DNA"/>
</dbReference>
<evidence type="ECO:0000256" key="1">
    <source>
        <dbReference type="SAM" id="Phobius"/>
    </source>
</evidence>
<reference evidence="3" key="1">
    <citation type="submission" date="2023-07" db="EMBL/GenBank/DDBJ databases">
        <title>The genome sequence of Rhodocytophaga aerolata KACC 12507.</title>
        <authorList>
            <person name="Zhang X."/>
        </authorList>
    </citation>
    <scope>NUCLEOTIDE SEQUENCE</scope>
    <source>
        <strain evidence="3">KACC 12507</strain>
    </source>
</reference>
<feature type="transmembrane region" description="Helical" evidence="1">
    <location>
        <begin position="12"/>
        <end position="32"/>
    </location>
</feature>
<keyword evidence="3" id="KW-0482">Metalloprotease</keyword>
<keyword evidence="4" id="KW-1185">Reference proteome</keyword>
<dbReference type="InterPro" id="IPR003675">
    <property type="entry name" value="Rce1/LyrA-like_dom"/>
</dbReference>
<evidence type="ECO:0000259" key="2">
    <source>
        <dbReference type="Pfam" id="PF02517"/>
    </source>
</evidence>
<dbReference type="PANTHER" id="PTHR43592:SF15">
    <property type="entry name" value="CAAX AMINO TERMINAL PROTEASE FAMILY PROTEIN"/>
    <property type="match status" value="1"/>
</dbReference>
<protein>
    <submittedName>
        <fullName evidence="3">CPBP family intramembrane metalloprotease</fullName>
        <ecNumber evidence="3">3.4.-.-</ecNumber>
    </submittedName>
</protein>
<keyword evidence="1" id="KW-1133">Transmembrane helix</keyword>
<sequence>MVAISAKRQLYFLFSFYFFANVLGSLLSSTLLPSVPSQLAKLSLSALSILNFLIPALIAFRLFSPVPLQAYWKLNTLGSSRTFLTTLLLTACCIILMNWLAKVNAQIPLLDWMKETEDKSIAKLKQYLVMDKIDQLLLNLFLFAVVPAFCEEVFFRATMQPLFVKWLANPWIAIFITAFIFSFLHFQFSGFLPRLLAGVFFGALFYSTSSLWWSVISHALYNGAIVVLNYSAQHRLIHITSLEELLLNPFLLLIAGFTLLFWFYRAASKVEPSQINHGTE</sequence>
<gene>
    <name evidence="3" type="ORF">Q0590_08740</name>
</gene>
<feature type="transmembrane region" description="Helical" evidence="1">
    <location>
        <begin position="167"/>
        <end position="191"/>
    </location>
</feature>
<comment type="caution">
    <text evidence="3">The sequence shown here is derived from an EMBL/GenBank/DDBJ whole genome shotgun (WGS) entry which is preliminary data.</text>
</comment>
<dbReference type="Proteomes" id="UP001168528">
    <property type="component" value="Unassembled WGS sequence"/>
</dbReference>
<dbReference type="PANTHER" id="PTHR43592">
    <property type="entry name" value="CAAX AMINO TERMINAL PROTEASE"/>
    <property type="match status" value="1"/>
</dbReference>
<organism evidence="3 4">
    <name type="scientific">Rhodocytophaga aerolata</name>
    <dbReference type="NCBI Taxonomy" id="455078"/>
    <lineage>
        <taxon>Bacteria</taxon>
        <taxon>Pseudomonadati</taxon>
        <taxon>Bacteroidota</taxon>
        <taxon>Cytophagia</taxon>
        <taxon>Cytophagales</taxon>
        <taxon>Rhodocytophagaceae</taxon>
        <taxon>Rhodocytophaga</taxon>
    </lineage>
</organism>